<feature type="active site" evidence="7">
    <location>
        <position position="296"/>
    </location>
</feature>
<name>A0A841MFQ3_9BACT</name>
<dbReference type="GO" id="GO:0005576">
    <property type="term" value="C:extracellular region"/>
    <property type="evidence" value="ECO:0007669"/>
    <property type="project" value="InterPro"/>
</dbReference>
<dbReference type="InterPro" id="IPR038970">
    <property type="entry name" value="Lyase_8"/>
</dbReference>
<feature type="active site" evidence="7">
    <location>
        <position position="233"/>
    </location>
</feature>
<dbReference type="InterPro" id="IPR011071">
    <property type="entry name" value="Lyase_8-like_C"/>
</dbReference>
<evidence type="ECO:0000259" key="8">
    <source>
        <dbReference type="Pfam" id="PF02278"/>
    </source>
</evidence>
<dbReference type="InterPro" id="IPR004103">
    <property type="entry name" value="Lyase_8_C"/>
</dbReference>
<proteinExistence type="inferred from homology"/>
<evidence type="ECO:0000313" key="11">
    <source>
        <dbReference type="EMBL" id="MBB6326170.1"/>
    </source>
</evidence>
<dbReference type="Gene3D" id="2.70.98.10">
    <property type="match status" value="1"/>
</dbReference>
<dbReference type="InterPro" id="IPR011013">
    <property type="entry name" value="Gal_mutarotase_sf_dom"/>
</dbReference>
<feature type="domain" description="Polysaccharide lyase family 8 C-terminal" evidence="9">
    <location>
        <begin position="611"/>
        <end position="676"/>
    </location>
</feature>
<dbReference type="RefSeq" id="WP_184494795.1">
    <property type="nucleotide sequence ID" value="NZ_JACIJO010000002.1"/>
</dbReference>
<dbReference type="Pfam" id="PF08124">
    <property type="entry name" value="Lyase_8_N"/>
    <property type="match status" value="1"/>
</dbReference>
<dbReference type="Gene3D" id="1.50.10.100">
    <property type="entry name" value="Chondroitin AC/alginate lyase"/>
    <property type="match status" value="1"/>
</dbReference>
<dbReference type="SUPFAM" id="SSF48230">
    <property type="entry name" value="Chondroitin AC/alginate lyase"/>
    <property type="match status" value="1"/>
</dbReference>
<evidence type="ECO:0000256" key="2">
    <source>
        <dbReference type="ARBA" id="ARBA00006699"/>
    </source>
</evidence>
<evidence type="ECO:0000256" key="5">
    <source>
        <dbReference type="ARBA" id="ARBA00022837"/>
    </source>
</evidence>
<dbReference type="SUPFAM" id="SSF49863">
    <property type="entry name" value="Hyaluronate lyase-like, C-terminal domain"/>
    <property type="match status" value="1"/>
</dbReference>
<evidence type="ECO:0000256" key="1">
    <source>
        <dbReference type="ARBA" id="ARBA00001913"/>
    </source>
</evidence>
<reference evidence="11 12" key="1">
    <citation type="submission" date="2020-08" db="EMBL/GenBank/DDBJ databases">
        <title>Genomic Encyclopedia of Type Strains, Phase IV (KMG-IV): sequencing the most valuable type-strain genomes for metagenomic binning, comparative biology and taxonomic classification.</title>
        <authorList>
            <person name="Goeker M."/>
        </authorList>
    </citation>
    <scope>NUCLEOTIDE SEQUENCE [LARGE SCALE GENOMIC DNA]</scope>
    <source>
        <strain evidence="11 12">DSM 102044</strain>
    </source>
</reference>
<feature type="domain" description="Polysaccharide lyase 8 N-terminal alpha-helical" evidence="10">
    <location>
        <begin position="37"/>
        <end position="317"/>
    </location>
</feature>
<dbReference type="SUPFAM" id="SSF74650">
    <property type="entry name" value="Galactose mutarotase-like"/>
    <property type="match status" value="1"/>
</dbReference>
<gene>
    <name evidence="11" type="ORF">FHS59_001798</name>
</gene>
<evidence type="ECO:0000256" key="4">
    <source>
        <dbReference type="ARBA" id="ARBA00022729"/>
    </source>
</evidence>
<comment type="subunit">
    <text evidence="3">Monomer.</text>
</comment>
<dbReference type="Gene3D" id="2.60.220.10">
    <property type="entry name" value="Polysaccharide lyase family 8-like, C-terminal"/>
    <property type="match status" value="1"/>
</dbReference>
<dbReference type="InterPro" id="IPR014718">
    <property type="entry name" value="GH-type_carb-bd"/>
</dbReference>
<keyword evidence="6 11" id="KW-0456">Lyase</keyword>
<dbReference type="PANTHER" id="PTHR38481">
    <property type="entry name" value="HYALURONATE LYASE"/>
    <property type="match status" value="1"/>
</dbReference>
<dbReference type="EC" id="4.2.2.5" evidence="11"/>
<organism evidence="11 12">
    <name type="scientific">Algoriphagus iocasae</name>
    <dbReference type="NCBI Taxonomy" id="1836499"/>
    <lineage>
        <taxon>Bacteria</taxon>
        <taxon>Pseudomonadati</taxon>
        <taxon>Bacteroidota</taxon>
        <taxon>Cytophagia</taxon>
        <taxon>Cytophagales</taxon>
        <taxon>Cyclobacteriaceae</taxon>
        <taxon>Algoriphagus</taxon>
    </lineage>
</organism>
<protein>
    <submittedName>
        <fullName evidence="11">Chondroitin AC lyase</fullName>
        <ecNumber evidence="11">4.2.2.5</ecNumber>
    </submittedName>
</protein>
<dbReference type="Pfam" id="PF02884">
    <property type="entry name" value="Lyase_8_C"/>
    <property type="match status" value="1"/>
</dbReference>
<dbReference type="InterPro" id="IPR008929">
    <property type="entry name" value="Chondroitin_lyas"/>
</dbReference>
<dbReference type="InterPro" id="IPR012970">
    <property type="entry name" value="Lyase_8_alpha_N"/>
</dbReference>
<dbReference type="Proteomes" id="UP000588604">
    <property type="component" value="Unassembled WGS sequence"/>
</dbReference>
<accession>A0A841MFQ3</accession>
<evidence type="ECO:0000259" key="9">
    <source>
        <dbReference type="Pfam" id="PF02884"/>
    </source>
</evidence>
<feature type="active site" evidence="7">
    <location>
        <position position="242"/>
    </location>
</feature>
<dbReference type="PANTHER" id="PTHR38481:SF1">
    <property type="entry name" value="HYALURONATE LYASE"/>
    <property type="match status" value="1"/>
</dbReference>
<comment type="caution">
    <text evidence="11">The sequence shown here is derived from an EMBL/GenBank/DDBJ whole genome shotgun (WGS) entry which is preliminary data.</text>
</comment>
<evidence type="ECO:0000256" key="6">
    <source>
        <dbReference type="ARBA" id="ARBA00023239"/>
    </source>
</evidence>
<dbReference type="Pfam" id="PF02278">
    <property type="entry name" value="Lyase_8"/>
    <property type="match status" value="1"/>
</dbReference>
<sequence length="713" mass="81289">MRFNKQIFCITFIFFFTGTIVLAKQESDFDIIKNRIFKEYQKKVKDEDLGKEMGVILKSFKEDGSWEGINYQDKSMSGWNPDKHIKRLGIMAIAYTRSGNKYEGSEVLYSKILQAMRYWTNLRPEPISDNWWWLSISVPKEIGSLLIAMRYGDQQVPQELEQEMLKWMNKTVSITKSPGKDGSNLTDIAQHMIMQSVLTENSELLNRAVSVVSESIQITKGDGIQRDMSFHAHGPELYMHGYGREYLLGIRNVAVYIVGTSFSFSPEQIALISDFSRNGYLKSMRGRYIDYSVIGRGIARNNATRTNSGLVKQLKQIDIEENQEEYQNAIDRIDGKEPPSYKIQPRNIHFWRSDYTIHQRPEFMVSVNIASSRTIRTESGNGENLTGQFLTEGAMYLAVKGDEYFNIFPNWEWTKIPGTTTPDNESLKKRTNWVAEKGNADFVGGVSDKLNGVSVYNMNAYNTKAKKAWFFFGDKIICIGSEISADREEKIFTTVNQSRLRGDVTVISNGELNTLNSKFTKIDNGDVWVYHDNIGYYFPESLPIELSAQNQIGSWSEINSNSSKKEINLDVFKLSINHGKRPKKGNYNYLIWPGVDSPDEIKNYDVSQIDVLRNDGKIQAVVDNKLNLLGLVFYEKGAFEWGENSIEVNSPCLLMLQEYSEGKWKINLSEPTQLLTGSIKVNLKVGNKSKNINFSLPKDDLAGSTITELIEIQ</sequence>
<evidence type="ECO:0000256" key="7">
    <source>
        <dbReference type="PIRSR" id="PIRSR638970-1"/>
    </source>
</evidence>
<dbReference type="GO" id="GO:0005975">
    <property type="term" value="P:carbohydrate metabolic process"/>
    <property type="evidence" value="ECO:0007669"/>
    <property type="project" value="InterPro"/>
</dbReference>
<keyword evidence="12" id="KW-1185">Reference proteome</keyword>
<dbReference type="InterPro" id="IPR003159">
    <property type="entry name" value="Lyase_8_central_dom"/>
</dbReference>
<comment type="cofactor">
    <cofactor evidence="1">
        <name>Ca(2+)</name>
        <dbReference type="ChEBI" id="CHEBI:29108"/>
    </cofactor>
</comment>
<evidence type="ECO:0000313" key="12">
    <source>
        <dbReference type="Proteomes" id="UP000588604"/>
    </source>
</evidence>
<evidence type="ECO:0000259" key="10">
    <source>
        <dbReference type="Pfam" id="PF08124"/>
    </source>
</evidence>
<dbReference type="GO" id="GO:0030341">
    <property type="term" value="F:chondroitin AC lyase activity"/>
    <property type="evidence" value="ECO:0007669"/>
    <property type="project" value="UniProtKB-EC"/>
</dbReference>
<feature type="domain" description="Polysaccharide lyase family 8 central" evidence="8">
    <location>
        <begin position="349"/>
        <end position="596"/>
    </location>
</feature>
<dbReference type="GO" id="GO:0030246">
    <property type="term" value="F:carbohydrate binding"/>
    <property type="evidence" value="ECO:0007669"/>
    <property type="project" value="InterPro"/>
</dbReference>
<evidence type="ECO:0000256" key="3">
    <source>
        <dbReference type="ARBA" id="ARBA00011245"/>
    </source>
</evidence>
<keyword evidence="4" id="KW-0732">Signal</keyword>
<dbReference type="AlphaFoldDB" id="A0A841MFQ3"/>
<dbReference type="EMBL" id="JACIJO010000002">
    <property type="protein sequence ID" value="MBB6326170.1"/>
    <property type="molecule type" value="Genomic_DNA"/>
</dbReference>
<comment type="similarity">
    <text evidence="2">Belongs to the polysaccharide lyase 8 family.</text>
</comment>
<keyword evidence="5" id="KW-0106">Calcium</keyword>